<dbReference type="SUPFAM" id="SSF161098">
    <property type="entry name" value="MetI-like"/>
    <property type="match status" value="1"/>
</dbReference>
<feature type="domain" description="ABC transmembrane type-1" evidence="8">
    <location>
        <begin position="99"/>
        <end position="283"/>
    </location>
</feature>
<dbReference type="InterPro" id="IPR035906">
    <property type="entry name" value="MetI-like_sf"/>
</dbReference>
<evidence type="ECO:0000256" key="3">
    <source>
        <dbReference type="ARBA" id="ARBA00022475"/>
    </source>
</evidence>
<evidence type="ECO:0000256" key="5">
    <source>
        <dbReference type="ARBA" id="ARBA00022989"/>
    </source>
</evidence>
<organism evidence="9 10">
    <name type="scientific">Halalkalibacter oceani</name>
    <dbReference type="NCBI Taxonomy" id="1653776"/>
    <lineage>
        <taxon>Bacteria</taxon>
        <taxon>Bacillati</taxon>
        <taxon>Bacillota</taxon>
        <taxon>Bacilli</taxon>
        <taxon>Bacillales</taxon>
        <taxon>Bacillaceae</taxon>
        <taxon>Halalkalibacter</taxon>
    </lineage>
</organism>
<feature type="transmembrane region" description="Helical" evidence="7">
    <location>
        <begin position="158"/>
        <end position="176"/>
    </location>
</feature>
<comment type="similarity">
    <text evidence="7">Belongs to the binding-protein-dependent transport system permease family.</text>
</comment>
<evidence type="ECO:0000259" key="8">
    <source>
        <dbReference type="PROSITE" id="PS50928"/>
    </source>
</evidence>
<name>A0A9X2INP9_9BACI</name>
<keyword evidence="5 7" id="KW-1133">Transmembrane helix</keyword>
<dbReference type="Pfam" id="PF00528">
    <property type="entry name" value="BPD_transp_1"/>
    <property type="match status" value="1"/>
</dbReference>
<feature type="transmembrane region" description="Helical" evidence="7">
    <location>
        <begin position="35"/>
        <end position="56"/>
    </location>
</feature>
<dbReference type="RefSeq" id="WP_251221659.1">
    <property type="nucleotide sequence ID" value="NZ_JAMBOL010000001.1"/>
</dbReference>
<dbReference type="EMBL" id="JAMBOL010000001">
    <property type="protein sequence ID" value="MCM3712808.1"/>
    <property type="molecule type" value="Genomic_DNA"/>
</dbReference>
<keyword evidence="3" id="KW-1003">Cell membrane</keyword>
<keyword evidence="4 7" id="KW-0812">Transmembrane</keyword>
<feature type="transmembrane region" description="Helical" evidence="7">
    <location>
        <begin position="129"/>
        <end position="152"/>
    </location>
</feature>
<dbReference type="InterPro" id="IPR025966">
    <property type="entry name" value="OppC_N"/>
</dbReference>
<evidence type="ECO:0000256" key="2">
    <source>
        <dbReference type="ARBA" id="ARBA00022448"/>
    </source>
</evidence>
<keyword evidence="2 7" id="KW-0813">Transport</keyword>
<dbReference type="Proteomes" id="UP001139179">
    <property type="component" value="Unassembled WGS sequence"/>
</dbReference>
<evidence type="ECO:0000256" key="6">
    <source>
        <dbReference type="ARBA" id="ARBA00023136"/>
    </source>
</evidence>
<feature type="transmembrane region" description="Helical" evidence="7">
    <location>
        <begin position="99"/>
        <end position="122"/>
    </location>
</feature>
<sequence>MEIAQNSGRVIDVQRQLLKNQRSLLVRRLLGNKQIVFGSVILTMFVLFALIGPMIAPYGPYEMSVSDRLQPPSADHWFGTDNFGRDIFYRVAIGARVSLGVGLSVAVLSSIIGLVVGLYASYYRTLDHILMRICDGLMSIPAILLAIAFMAALGPNTINIVIALTIVFSPYIARVVRSSALVVREQTYIEAMKAQGARSWRIILKHIAPNTISPLFVQASFIFADAIITEAGLSFLGAGVPAPDPSWGNILADGKLVIYNAWWMIVFPGAALILSVLSINLLGDGLRDLLDPHVGNSKKIKRKKAKVKAG</sequence>
<dbReference type="CDD" id="cd06261">
    <property type="entry name" value="TM_PBP2"/>
    <property type="match status" value="1"/>
</dbReference>
<evidence type="ECO:0000256" key="7">
    <source>
        <dbReference type="RuleBase" id="RU363032"/>
    </source>
</evidence>
<keyword evidence="6 7" id="KW-0472">Membrane</keyword>
<evidence type="ECO:0000256" key="1">
    <source>
        <dbReference type="ARBA" id="ARBA00004651"/>
    </source>
</evidence>
<accession>A0A9X2INP9</accession>
<dbReference type="InterPro" id="IPR050366">
    <property type="entry name" value="BP-dependent_transpt_permease"/>
</dbReference>
<dbReference type="PANTHER" id="PTHR43386">
    <property type="entry name" value="OLIGOPEPTIDE TRANSPORT SYSTEM PERMEASE PROTEIN APPC"/>
    <property type="match status" value="1"/>
</dbReference>
<dbReference type="Pfam" id="PF12911">
    <property type="entry name" value="OppC_N"/>
    <property type="match status" value="1"/>
</dbReference>
<dbReference type="AlphaFoldDB" id="A0A9X2INP9"/>
<protein>
    <submittedName>
        <fullName evidence="9">ABC transporter permease</fullName>
    </submittedName>
</protein>
<comment type="caution">
    <text evidence="9">The sequence shown here is derived from an EMBL/GenBank/DDBJ whole genome shotgun (WGS) entry which is preliminary data.</text>
</comment>
<feature type="transmembrane region" description="Helical" evidence="7">
    <location>
        <begin position="215"/>
        <end position="241"/>
    </location>
</feature>
<evidence type="ECO:0000313" key="10">
    <source>
        <dbReference type="Proteomes" id="UP001139179"/>
    </source>
</evidence>
<keyword evidence="10" id="KW-1185">Reference proteome</keyword>
<dbReference type="GO" id="GO:0005886">
    <property type="term" value="C:plasma membrane"/>
    <property type="evidence" value="ECO:0007669"/>
    <property type="project" value="UniProtKB-SubCell"/>
</dbReference>
<reference evidence="9" key="1">
    <citation type="submission" date="2022-05" db="EMBL/GenBank/DDBJ databases">
        <title>Comparative Genomics of Spacecraft Associated Microbes.</title>
        <authorList>
            <person name="Tran M.T."/>
            <person name="Wright A."/>
            <person name="Seuylemezian A."/>
            <person name="Eisen J."/>
            <person name="Coil D."/>
        </authorList>
    </citation>
    <scope>NUCLEOTIDE SEQUENCE</scope>
    <source>
        <strain evidence="9">214.1.1</strain>
    </source>
</reference>
<comment type="subcellular location">
    <subcellularLocation>
        <location evidence="1 7">Cell membrane</location>
        <topology evidence="1 7">Multi-pass membrane protein</topology>
    </subcellularLocation>
</comment>
<dbReference type="Gene3D" id="1.10.3720.10">
    <property type="entry name" value="MetI-like"/>
    <property type="match status" value="1"/>
</dbReference>
<dbReference type="InterPro" id="IPR000515">
    <property type="entry name" value="MetI-like"/>
</dbReference>
<evidence type="ECO:0000256" key="4">
    <source>
        <dbReference type="ARBA" id="ARBA00022692"/>
    </source>
</evidence>
<gene>
    <name evidence="9" type="ORF">M3202_01820</name>
</gene>
<dbReference type="GO" id="GO:0055085">
    <property type="term" value="P:transmembrane transport"/>
    <property type="evidence" value="ECO:0007669"/>
    <property type="project" value="InterPro"/>
</dbReference>
<dbReference type="PROSITE" id="PS50928">
    <property type="entry name" value="ABC_TM1"/>
    <property type="match status" value="1"/>
</dbReference>
<proteinExistence type="inferred from homology"/>
<evidence type="ECO:0000313" key="9">
    <source>
        <dbReference type="EMBL" id="MCM3712808.1"/>
    </source>
</evidence>
<feature type="transmembrane region" description="Helical" evidence="7">
    <location>
        <begin position="261"/>
        <end position="282"/>
    </location>
</feature>
<dbReference type="PANTHER" id="PTHR43386:SF6">
    <property type="entry name" value="ABC TRANSPORTER PERMEASE PROTEIN"/>
    <property type="match status" value="1"/>
</dbReference>